<dbReference type="OrthoDB" id="6621265at2759"/>
<name>U4U4X9_DENPD</name>
<protein>
    <submittedName>
        <fullName evidence="2">Uncharacterized protein</fullName>
    </submittedName>
</protein>
<reference evidence="2 3" key="1">
    <citation type="journal article" date="2013" name="Genome Biol.">
        <title>Draft genome of the mountain pine beetle, Dendroctonus ponderosae Hopkins, a major forest pest.</title>
        <authorList>
            <person name="Keeling C.I."/>
            <person name="Yuen M.M."/>
            <person name="Liao N.Y."/>
            <person name="Docking T.R."/>
            <person name="Chan S.K."/>
            <person name="Taylor G.A."/>
            <person name="Palmquist D.L."/>
            <person name="Jackman S.D."/>
            <person name="Nguyen A."/>
            <person name="Li M."/>
            <person name="Henderson H."/>
            <person name="Janes J.K."/>
            <person name="Zhao Y."/>
            <person name="Pandoh P."/>
            <person name="Moore R."/>
            <person name="Sperling F.A."/>
            <person name="Huber D.P."/>
            <person name="Birol I."/>
            <person name="Jones S.J."/>
            <person name="Bohlmann J."/>
        </authorList>
    </citation>
    <scope>NUCLEOTIDE SEQUENCE</scope>
</reference>
<keyword evidence="1" id="KW-1133">Transmembrane helix</keyword>
<evidence type="ECO:0000313" key="3">
    <source>
        <dbReference type="Proteomes" id="UP000030742"/>
    </source>
</evidence>
<keyword evidence="1" id="KW-0812">Transmembrane</keyword>
<proteinExistence type="predicted"/>
<dbReference type="AlphaFoldDB" id="U4U4X9"/>
<feature type="transmembrane region" description="Helical" evidence="1">
    <location>
        <begin position="42"/>
        <end position="59"/>
    </location>
</feature>
<dbReference type="Proteomes" id="UP000030742">
    <property type="component" value="Unassembled WGS sequence"/>
</dbReference>
<dbReference type="EMBL" id="KB631735">
    <property type="protein sequence ID" value="ERL85661.1"/>
    <property type="molecule type" value="Genomic_DNA"/>
</dbReference>
<evidence type="ECO:0000256" key="1">
    <source>
        <dbReference type="SAM" id="Phobius"/>
    </source>
</evidence>
<organism evidence="2 3">
    <name type="scientific">Dendroctonus ponderosae</name>
    <name type="common">Mountain pine beetle</name>
    <dbReference type="NCBI Taxonomy" id="77166"/>
    <lineage>
        <taxon>Eukaryota</taxon>
        <taxon>Metazoa</taxon>
        <taxon>Ecdysozoa</taxon>
        <taxon>Arthropoda</taxon>
        <taxon>Hexapoda</taxon>
        <taxon>Insecta</taxon>
        <taxon>Pterygota</taxon>
        <taxon>Neoptera</taxon>
        <taxon>Endopterygota</taxon>
        <taxon>Coleoptera</taxon>
        <taxon>Polyphaga</taxon>
        <taxon>Cucujiformia</taxon>
        <taxon>Curculionidae</taxon>
        <taxon>Scolytinae</taxon>
        <taxon>Dendroctonus</taxon>
    </lineage>
</organism>
<evidence type="ECO:0000313" key="2">
    <source>
        <dbReference type="EMBL" id="ERL85661.1"/>
    </source>
</evidence>
<gene>
    <name evidence="2" type="ORF">D910_03078</name>
</gene>
<accession>U4U4X9</accession>
<feature type="non-terminal residue" evidence="2">
    <location>
        <position position="1"/>
    </location>
</feature>
<keyword evidence="1" id="KW-0472">Membrane</keyword>
<sequence>HKPSTSCTGKQSSAAPRYLQSVQLFSARVFFSVIFRLKMAKLLVLFSFCMLGMAVGMPANNDQLDKKRRDSGEYVATTRSGQSYFKEYVDNMTYQQRNSSATVNDVAINTVSEDRKGETGQHQFNQLVPSTVEISGISTGVNPAPANPATPQDNGGFRPQRAGSMFARIIDDIFQIPITVLQNVARLITNPFAQARKEAAQAA</sequence>